<keyword evidence="3" id="KW-1185">Reference proteome</keyword>
<gene>
    <name evidence="2" type="ORF">HAX54_030260</name>
</gene>
<evidence type="ECO:0000313" key="2">
    <source>
        <dbReference type="EMBL" id="MCD9643107.1"/>
    </source>
</evidence>
<protein>
    <submittedName>
        <fullName evidence="2">Uncharacterized protein</fullName>
    </submittedName>
</protein>
<evidence type="ECO:0000313" key="3">
    <source>
        <dbReference type="Proteomes" id="UP000823775"/>
    </source>
</evidence>
<dbReference type="Proteomes" id="UP000823775">
    <property type="component" value="Unassembled WGS sequence"/>
</dbReference>
<evidence type="ECO:0000256" key="1">
    <source>
        <dbReference type="SAM" id="MobiDB-lite"/>
    </source>
</evidence>
<feature type="region of interest" description="Disordered" evidence="1">
    <location>
        <begin position="55"/>
        <end position="79"/>
    </location>
</feature>
<proteinExistence type="predicted"/>
<sequence length="79" mass="8956">MERQAVNPIPLSLIVVFYKKLDEANFLNSRTMALRANKGKEVAIASKRLKRFRKGVASSSSAQKALPARRFRDKTVENH</sequence>
<comment type="caution">
    <text evidence="2">The sequence shown here is derived from an EMBL/GenBank/DDBJ whole genome shotgun (WGS) entry which is preliminary data.</text>
</comment>
<dbReference type="EMBL" id="JACEIK010003785">
    <property type="protein sequence ID" value="MCD9643107.1"/>
    <property type="molecule type" value="Genomic_DNA"/>
</dbReference>
<feature type="non-terminal residue" evidence="2">
    <location>
        <position position="79"/>
    </location>
</feature>
<accession>A0ABS8V9I3</accession>
<name>A0ABS8V9I3_DATST</name>
<reference evidence="2 3" key="1">
    <citation type="journal article" date="2021" name="BMC Genomics">
        <title>Datura genome reveals duplications of psychoactive alkaloid biosynthetic genes and high mutation rate following tissue culture.</title>
        <authorList>
            <person name="Rajewski A."/>
            <person name="Carter-House D."/>
            <person name="Stajich J."/>
            <person name="Litt A."/>
        </authorList>
    </citation>
    <scope>NUCLEOTIDE SEQUENCE [LARGE SCALE GENOMIC DNA]</scope>
    <source>
        <strain evidence="2">AR-01</strain>
    </source>
</reference>
<organism evidence="2 3">
    <name type="scientific">Datura stramonium</name>
    <name type="common">Jimsonweed</name>
    <name type="synonym">Common thornapple</name>
    <dbReference type="NCBI Taxonomy" id="4076"/>
    <lineage>
        <taxon>Eukaryota</taxon>
        <taxon>Viridiplantae</taxon>
        <taxon>Streptophyta</taxon>
        <taxon>Embryophyta</taxon>
        <taxon>Tracheophyta</taxon>
        <taxon>Spermatophyta</taxon>
        <taxon>Magnoliopsida</taxon>
        <taxon>eudicotyledons</taxon>
        <taxon>Gunneridae</taxon>
        <taxon>Pentapetalae</taxon>
        <taxon>asterids</taxon>
        <taxon>lamiids</taxon>
        <taxon>Solanales</taxon>
        <taxon>Solanaceae</taxon>
        <taxon>Solanoideae</taxon>
        <taxon>Datureae</taxon>
        <taxon>Datura</taxon>
    </lineage>
</organism>